<keyword evidence="2 6" id="KW-0812">Transmembrane</keyword>
<dbReference type="EMBL" id="KE145371">
    <property type="protein sequence ID" value="EPE26084.1"/>
    <property type="molecule type" value="Genomic_DNA"/>
</dbReference>
<evidence type="ECO:0000313" key="7">
    <source>
        <dbReference type="EMBL" id="EPE26084.1"/>
    </source>
</evidence>
<feature type="region of interest" description="Disordered" evidence="5">
    <location>
        <begin position="295"/>
        <end position="378"/>
    </location>
</feature>
<evidence type="ECO:0000313" key="8">
    <source>
        <dbReference type="Proteomes" id="UP000016922"/>
    </source>
</evidence>
<feature type="transmembrane region" description="Helical" evidence="6">
    <location>
        <begin position="178"/>
        <end position="197"/>
    </location>
</feature>
<gene>
    <name evidence="7" type="ORF">GLAREA_01996</name>
</gene>
<name>S3CLJ7_GLAL2</name>
<dbReference type="InterPro" id="IPR018819">
    <property type="entry name" value="Nur1/Mug154"/>
</dbReference>
<evidence type="ECO:0008006" key="9">
    <source>
        <dbReference type="Google" id="ProtNLM"/>
    </source>
</evidence>
<dbReference type="AlphaFoldDB" id="S3CLJ7"/>
<evidence type="ECO:0000256" key="4">
    <source>
        <dbReference type="ARBA" id="ARBA00023136"/>
    </source>
</evidence>
<proteinExistence type="predicted"/>
<dbReference type="GO" id="GO:0043007">
    <property type="term" value="P:maintenance of rDNA"/>
    <property type="evidence" value="ECO:0007669"/>
    <property type="project" value="TreeGrafter"/>
</dbReference>
<dbReference type="PANTHER" id="PTHR28293">
    <property type="entry name" value="NUCLEAR RIM PROTEIN 1"/>
    <property type="match status" value="1"/>
</dbReference>
<keyword evidence="8" id="KW-1185">Reference proteome</keyword>
<dbReference type="KEGG" id="glz:GLAREA_01996"/>
<feature type="transmembrane region" description="Helical" evidence="6">
    <location>
        <begin position="82"/>
        <end position="107"/>
    </location>
</feature>
<dbReference type="GO" id="GO:0007096">
    <property type="term" value="P:regulation of exit from mitosis"/>
    <property type="evidence" value="ECO:0007669"/>
    <property type="project" value="TreeGrafter"/>
</dbReference>
<evidence type="ECO:0000256" key="5">
    <source>
        <dbReference type="SAM" id="MobiDB-lite"/>
    </source>
</evidence>
<evidence type="ECO:0000256" key="1">
    <source>
        <dbReference type="ARBA" id="ARBA00004127"/>
    </source>
</evidence>
<feature type="transmembrane region" description="Helical" evidence="6">
    <location>
        <begin position="42"/>
        <end position="62"/>
    </location>
</feature>
<evidence type="ECO:0000256" key="6">
    <source>
        <dbReference type="SAM" id="Phobius"/>
    </source>
</evidence>
<evidence type="ECO:0000256" key="2">
    <source>
        <dbReference type="ARBA" id="ARBA00022692"/>
    </source>
</evidence>
<feature type="transmembrane region" description="Helical" evidence="6">
    <location>
        <begin position="209"/>
        <end position="232"/>
    </location>
</feature>
<dbReference type="Pfam" id="PF10332">
    <property type="entry name" value="DUF2418"/>
    <property type="match status" value="1"/>
</dbReference>
<dbReference type="GeneID" id="19461054"/>
<feature type="compositionally biased region" description="Basic and acidic residues" evidence="5">
    <location>
        <begin position="406"/>
        <end position="437"/>
    </location>
</feature>
<feature type="compositionally biased region" description="Polar residues" evidence="5">
    <location>
        <begin position="353"/>
        <end position="367"/>
    </location>
</feature>
<organism evidence="7 8">
    <name type="scientific">Glarea lozoyensis (strain ATCC 20868 / MF5171)</name>
    <dbReference type="NCBI Taxonomy" id="1116229"/>
    <lineage>
        <taxon>Eukaryota</taxon>
        <taxon>Fungi</taxon>
        <taxon>Dikarya</taxon>
        <taxon>Ascomycota</taxon>
        <taxon>Pezizomycotina</taxon>
        <taxon>Leotiomycetes</taxon>
        <taxon>Helotiales</taxon>
        <taxon>Helotiaceae</taxon>
        <taxon>Glarea</taxon>
    </lineage>
</organism>
<evidence type="ECO:0000256" key="3">
    <source>
        <dbReference type="ARBA" id="ARBA00022989"/>
    </source>
</evidence>
<feature type="compositionally biased region" description="Polar residues" evidence="5">
    <location>
        <begin position="313"/>
        <end position="345"/>
    </location>
</feature>
<sequence length="461" mass="51677">MSRRLIRRKPLGDRIKDWLHPGDFLLWLSEEIETRDWDSKHVASPVALGLHVALLIARANSGSSGNKGSDDVFGDDNSGSGWLSYISTFVLYILTGFSVLNAFYTFLRVRHYRLFERPIDAPQTTPSQRRVRIDSSPVSSSPLRFLTNIIGAETAESRAHPDASRDVWEMAVWDPLPVCLSLFCLFSPGHVLVYWLFLPTLSSDPRPSITVVTALFLQILMSSQLTILRMYFSQQEKDSAIIQQEVISEYDIKFVHPRLNPLVRDVGTQFYGPNSNEGEDGDVDAYTPAITLKRGFRTNPNPNYAKHVDPDNTESFNRSGRSQSPFYTPSAYNSRNHSALASMTPKQPLRQPQFRQSMADSASTGVSTGDGGSLGVFSHARSPLKKATSMYDMQAREAPRNSAEMAAREQGERSRSPTKRRLSEAHRSFLGLDDNRRTSSPANLNKPKPGPAQYSRMPSRF</sequence>
<dbReference type="STRING" id="1116229.S3CLJ7"/>
<dbReference type="PANTHER" id="PTHR28293:SF1">
    <property type="entry name" value="NUCLEAR RIM PROTEIN 1"/>
    <property type="match status" value="1"/>
</dbReference>
<dbReference type="eggNOG" id="ENOG502QV5S">
    <property type="taxonomic scope" value="Eukaryota"/>
</dbReference>
<keyword evidence="3 6" id="KW-1133">Transmembrane helix</keyword>
<feature type="region of interest" description="Disordered" evidence="5">
    <location>
        <begin position="396"/>
        <end position="461"/>
    </location>
</feature>
<protein>
    <recommendedName>
        <fullName evidence="9">Meiotically up-regulated gene 154 protein</fullName>
    </recommendedName>
</protein>
<comment type="subcellular location">
    <subcellularLocation>
        <location evidence="1">Endomembrane system</location>
        <topology evidence="1">Multi-pass membrane protein</topology>
    </subcellularLocation>
</comment>
<reference evidence="7 8" key="1">
    <citation type="journal article" date="2013" name="BMC Genomics">
        <title>Genomics-driven discovery of the pneumocandin biosynthetic gene cluster in the fungus Glarea lozoyensis.</title>
        <authorList>
            <person name="Chen L."/>
            <person name="Yue Q."/>
            <person name="Zhang X."/>
            <person name="Xiang M."/>
            <person name="Wang C."/>
            <person name="Li S."/>
            <person name="Che Y."/>
            <person name="Ortiz-Lopez F.J."/>
            <person name="Bills G.F."/>
            <person name="Liu X."/>
            <person name="An Z."/>
        </authorList>
    </citation>
    <scope>NUCLEOTIDE SEQUENCE [LARGE SCALE GENOMIC DNA]</scope>
    <source>
        <strain evidence="8">ATCC 20868 / MF5171</strain>
    </source>
</reference>
<dbReference type="Proteomes" id="UP000016922">
    <property type="component" value="Unassembled WGS sequence"/>
</dbReference>
<dbReference type="GO" id="GO:0012505">
    <property type="term" value="C:endomembrane system"/>
    <property type="evidence" value="ECO:0007669"/>
    <property type="project" value="UniProtKB-SubCell"/>
</dbReference>
<accession>S3CLJ7</accession>
<dbReference type="RefSeq" id="XP_008087403.1">
    <property type="nucleotide sequence ID" value="XM_008089212.1"/>
</dbReference>
<dbReference type="OrthoDB" id="3363151at2759"/>
<dbReference type="OMA" id="WEVAVWD"/>
<keyword evidence="4 6" id="KW-0472">Membrane</keyword>
<dbReference type="HOGENOM" id="CLU_044030_1_0_1"/>